<dbReference type="InterPro" id="IPR016024">
    <property type="entry name" value="ARM-type_fold"/>
</dbReference>
<accession>A0AAV8A995</accession>
<organism evidence="1 2">
    <name type="scientific">Anaeramoeba flamelloides</name>
    <dbReference type="NCBI Taxonomy" id="1746091"/>
    <lineage>
        <taxon>Eukaryota</taxon>
        <taxon>Metamonada</taxon>
        <taxon>Anaeramoebidae</taxon>
        <taxon>Anaeramoeba</taxon>
    </lineage>
</organism>
<comment type="caution">
    <text evidence="1">The sequence shown here is derived from an EMBL/GenBank/DDBJ whole genome shotgun (WGS) entry which is preliminary data.</text>
</comment>
<name>A0AAV8A995_9EUKA</name>
<dbReference type="Proteomes" id="UP001146793">
    <property type="component" value="Unassembled WGS sequence"/>
</dbReference>
<evidence type="ECO:0000313" key="1">
    <source>
        <dbReference type="EMBL" id="KAJ3449370.1"/>
    </source>
</evidence>
<proteinExistence type="predicted"/>
<sequence>MNEGIGRCLNTLLLFFPTTKKSQQEYCNAVFPWFIKSFKNTDWFLRLLCFTGIKASFERIDHSLIENESFLNFVNEVGISQKDGKNSSFRKRTLETFGILIEFNERHATEKLKILLLKWLIFLENEKDERINTTKLYLLNKLKK</sequence>
<reference evidence="1" key="1">
    <citation type="submission" date="2022-08" db="EMBL/GenBank/DDBJ databases">
        <title>Novel sulphate-reducing endosymbionts in the free-living metamonad Anaeramoeba.</title>
        <authorList>
            <person name="Jerlstrom-Hultqvist J."/>
            <person name="Cepicka I."/>
            <person name="Gallot-Lavallee L."/>
            <person name="Salas-Leiva D."/>
            <person name="Curtis B.A."/>
            <person name="Zahonova K."/>
            <person name="Pipaliya S."/>
            <person name="Dacks J."/>
            <person name="Roger A.J."/>
        </authorList>
    </citation>
    <scope>NUCLEOTIDE SEQUENCE</scope>
    <source>
        <strain evidence="1">Busselton2</strain>
    </source>
</reference>
<dbReference type="AlphaFoldDB" id="A0AAV8A995"/>
<dbReference type="EMBL" id="JANTQA010000012">
    <property type="protein sequence ID" value="KAJ3449370.1"/>
    <property type="molecule type" value="Genomic_DNA"/>
</dbReference>
<gene>
    <name evidence="1" type="ORF">M0812_05517</name>
</gene>
<protein>
    <submittedName>
        <fullName evidence="1">Uncharacterized protein</fullName>
    </submittedName>
</protein>
<evidence type="ECO:0000313" key="2">
    <source>
        <dbReference type="Proteomes" id="UP001146793"/>
    </source>
</evidence>
<dbReference type="SUPFAM" id="SSF48371">
    <property type="entry name" value="ARM repeat"/>
    <property type="match status" value="1"/>
</dbReference>